<evidence type="ECO:0000256" key="1">
    <source>
        <dbReference type="SAM" id="SignalP"/>
    </source>
</evidence>
<gene>
    <name evidence="3" type="ORF">B0I18_1152</name>
</gene>
<evidence type="ECO:0000313" key="3">
    <source>
        <dbReference type="EMBL" id="PSK88108.1"/>
    </source>
</evidence>
<protein>
    <submittedName>
        <fullName evidence="3">Putative secreted protein (Por secretion system target)</fullName>
    </submittedName>
</protein>
<feature type="chain" id="PRO_5015173872" evidence="1">
    <location>
        <begin position="23"/>
        <end position="825"/>
    </location>
</feature>
<sequence>MQKTTRIFALSALLCTTGAQLAQGQANDWIIAPDKHMHFTECCNFLSTLPGSSGIANCGAGAGYRWDQYAGVVSDANGNGMAFVNACGTYDPNTGASIGSNASPYTFAVPGLCNRYYSVGWATVGVGGSRHQELFFRQLDASNPAAIVETSATSVYSTSNITPIALAPLAADGSRMVYVSNDMKQLIAIYVAANGAISTPVVRATLPIGIWDMEVSPNGKKIVINHGSYVTLFDLISNTEIALGGTFPNTTRISGIEYIPNTVSGDRVYISYHQSASALSFNMEGLGYVNLNAPNVLQDALTGMPNTLAKSGFGFTDIERGKNGYLYFTYHPGWGSHWLNNGDVGTMYSSLADVPSYFVPVSPATTVSAIDQNTSGYIIQKQIDGEDYRSFSLAVPTFTVNGKSQTPAFPDIMICDNEDVRLFTYEPSYYSAYTLTFQKGTISGSNFSPGPTFTTGSTPRSKTRDTISIGSYLAGYSGGMSITYTVYNGCTAQSSTQIVNIKRASTLANYKAITNPASGFEGSKDIQKTLPINTPMPAGTTLNNFKNDVASKIGWYGATSAGVNSITTNGNYTLRVYEAMYKLDTVPLPGGGFRVDTNGGVRRVYVDIDPVTGVRTTSSAPDVCYFTASSPVTNATVRFNSKSLQFLDPGDPNADPRFYFDKTVSNQDGVDYFRDYYTYARLSGTLTDYNQKIWCVDFTVITPEGCVARNLSYFRIATTTLGNGGSARPGRTDEEGTGITEVTEATDDAVHVFPNPTSDKVQLRFPVQSKSASVVVYDMYGRTVLTQAALPPGKATLDLKPLPAGVYSYKLMIDDRACYGKMIKR</sequence>
<dbReference type="InterPro" id="IPR011044">
    <property type="entry name" value="Quino_amine_DH_bsu"/>
</dbReference>
<evidence type="ECO:0000313" key="4">
    <source>
        <dbReference type="Proteomes" id="UP000240572"/>
    </source>
</evidence>
<accession>A0A2P8CT17</accession>
<dbReference type="RefSeq" id="WP_181358601.1">
    <property type="nucleotide sequence ID" value="NZ_PYGD01000015.1"/>
</dbReference>
<proteinExistence type="predicted"/>
<feature type="signal peptide" evidence="1">
    <location>
        <begin position="1"/>
        <end position="22"/>
    </location>
</feature>
<dbReference type="EMBL" id="PYGD01000015">
    <property type="protein sequence ID" value="PSK88108.1"/>
    <property type="molecule type" value="Genomic_DNA"/>
</dbReference>
<keyword evidence="1" id="KW-0732">Signal</keyword>
<dbReference type="SUPFAM" id="SSF50969">
    <property type="entry name" value="YVTN repeat-like/Quinoprotein amine dehydrogenase"/>
    <property type="match status" value="1"/>
</dbReference>
<dbReference type="AlphaFoldDB" id="A0A2P8CT17"/>
<keyword evidence="4" id="KW-1185">Reference proteome</keyword>
<dbReference type="NCBIfam" id="TIGR04183">
    <property type="entry name" value="Por_Secre_tail"/>
    <property type="match status" value="1"/>
</dbReference>
<organism evidence="3 4">
    <name type="scientific">Taibaiella chishuiensis</name>
    <dbReference type="NCBI Taxonomy" id="1434707"/>
    <lineage>
        <taxon>Bacteria</taxon>
        <taxon>Pseudomonadati</taxon>
        <taxon>Bacteroidota</taxon>
        <taxon>Chitinophagia</taxon>
        <taxon>Chitinophagales</taxon>
        <taxon>Chitinophagaceae</taxon>
        <taxon>Taibaiella</taxon>
    </lineage>
</organism>
<feature type="domain" description="Secretion system C-terminal sorting" evidence="2">
    <location>
        <begin position="752"/>
        <end position="821"/>
    </location>
</feature>
<name>A0A2P8CT17_9BACT</name>
<reference evidence="3 4" key="1">
    <citation type="submission" date="2018-03" db="EMBL/GenBank/DDBJ databases">
        <title>Genomic Encyclopedia of Type Strains, Phase III (KMG-III): the genomes of soil and plant-associated and newly described type strains.</title>
        <authorList>
            <person name="Whitman W."/>
        </authorList>
    </citation>
    <scope>NUCLEOTIDE SEQUENCE [LARGE SCALE GENOMIC DNA]</scope>
    <source>
        <strain evidence="3 4">CGMCC 1.12700</strain>
    </source>
</reference>
<evidence type="ECO:0000259" key="2">
    <source>
        <dbReference type="Pfam" id="PF18962"/>
    </source>
</evidence>
<dbReference type="Pfam" id="PF18962">
    <property type="entry name" value="Por_Secre_tail"/>
    <property type="match status" value="1"/>
</dbReference>
<dbReference type="InterPro" id="IPR026444">
    <property type="entry name" value="Secre_tail"/>
</dbReference>
<comment type="caution">
    <text evidence="3">The sequence shown here is derived from an EMBL/GenBank/DDBJ whole genome shotgun (WGS) entry which is preliminary data.</text>
</comment>
<dbReference type="Proteomes" id="UP000240572">
    <property type="component" value="Unassembled WGS sequence"/>
</dbReference>